<evidence type="ECO:0000259" key="7">
    <source>
        <dbReference type="PROSITE" id="PS50103"/>
    </source>
</evidence>
<dbReference type="PROSITE" id="PS50103">
    <property type="entry name" value="ZF_C3H1"/>
    <property type="match status" value="1"/>
</dbReference>
<dbReference type="PANTHER" id="PTHR12547">
    <property type="entry name" value="CCCH ZINC FINGER/TIS11-RELATED"/>
    <property type="match status" value="1"/>
</dbReference>
<dbReference type="Proteomes" id="UP001279734">
    <property type="component" value="Unassembled WGS sequence"/>
</dbReference>
<dbReference type="Pfam" id="PF00642">
    <property type="entry name" value="zf-CCCH"/>
    <property type="match status" value="1"/>
</dbReference>
<dbReference type="InterPro" id="IPR000571">
    <property type="entry name" value="Znf_CCCH"/>
</dbReference>
<reference evidence="8" key="1">
    <citation type="submission" date="2023-05" db="EMBL/GenBank/DDBJ databases">
        <title>Nepenthes gracilis genome sequencing.</title>
        <authorList>
            <person name="Fukushima K."/>
        </authorList>
    </citation>
    <scope>NUCLEOTIDE SEQUENCE</scope>
    <source>
        <strain evidence="8">SING2019-196</strain>
    </source>
</reference>
<dbReference type="PANTHER" id="PTHR12547:SF18">
    <property type="entry name" value="PROTEIN TIS11"/>
    <property type="match status" value="1"/>
</dbReference>
<dbReference type="FunFam" id="4.10.1000.10:FF:000001">
    <property type="entry name" value="zinc finger CCCH domain-containing protein 15-like"/>
    <property type="match status" value="1"/>
</dbReference>
<dbReference type="SUPFAM" id="SSF90229">
    <property type="entry name" value="CCCH zinc finger"/>
    <property type="match status" value="1"/>
</dbReference>
<dbReference type="EMBL" id="BSYO01000018">
    <property type="protein sequence ID" value="GMH17937.1"/>
    <property type="molecule type" value="Genomic_DNA"/>
</dbReference>
<proteinExistence type="predicted"/>
<name>A0AAD3XUF5_NEPGR</name>
<gene>
    <name evidence="8" type="ORF">Nepgr_019778</name>
</gene>
<dbReference type="InterPro" id="IPR036855">
    <property type="entry name" value="Znf_CCCH_sf"/>
</dbReference>
<accession>A0AAD3XUF5</accession>
<dbReference type="AlphaFoldDB" id="A0AAD3XUF5"/>
<dbReference type="GO" id="GO:0003729">
    <property type="term" value="F:mRNA binding"/>
    <property type="evidence" value="ECO:0007669"/>
    <property type="project" value="InterPro"/>
</dbReference>
<dbReference type="GO" id="GO:0008270">
    <property type="term" value="F:zinc ion binding"/>
    <property type="evidence" value="ECO:0007669"/>
    <property type="project" value="UniProtKB-KW"/>
</dbReference>
<evidence type="ECO:0000313" key="8">
    <source>
        <dbReference type="EMBL" id="GMH17937.1"/>
    </source>
</evidence>
<feature type="region of interest" description="Disordered" evidence="6">
    <location>
        <begin position="1"/>
        <end position="39"/>
    </location>
</feature>
<comment type="caution">
    <text evidence="8">The sequence shown here is derived from an EMBL/GenBank/DDBJ whole genome shotgun (WGS) entry which is preliminary data.</text>
</comment>
<evidence type="ECO:0000313" key="9">
    <source>
        <dbReference type="Proteomes" id="UP001279734"/>
    </source>
</evidence>
<sequence>MEIQRDNNTDNSTVLKLRDGNVSPNNTPRDHNSVTGARYRSTSDYSPLMKYLLSGQLSKDCRTPPNRQMIGYQHNKSGLSGNNGGFSSHGSSSPLSVFTLPAVDGMERLPLRSQLSQAVKIDEDVLVMDGILVGSVAGGGRLRQPATSDSGRSLSLSYSSGGSLYKSEICRFWEASGTCHFGLKCQFAHGKEELRLAHFANRNTAEASTLQSFHQASIL</sequence>
<dbReference type="InterPro" id="IPR045877">
    <property type="entry name" value="ZFP36-like"/>
</dbReference>
<keyword evidence="3 5" id="KW-0863">Zinc-finger</keyword>
<evidence type="ECO:0000256" key="1">
    <source>
        <dbReference type="ARBA" id="ARBA00022723"/>
    </source>
</evidence>
<evidence type="ECO:0000256" key="4">
    <source>
        <dbReference type="ARBA" id="ARBA00022833"/>
    </source>
</evidence>
<keyword evidence="1 5" id="KW-0479">Metal-binding</keyword>
<keyword evidence="9" id="KW-1185">Reference proteome</keyword>
<keyword evidence="2" id="KW-0677">Repeat</keyword>
<evidence type="ECO:0000256" key="6">
    <source>
        <dbReference type="SAM" id="MobiDB-lite"/>
    </source>
</evidence>
<keyword evidence="4 5" id="KW-0862">Zinc</keyword>
<protein>
    <recommendedName>
        <fullName evidence="7">C3H1-type domain-containing protein</fullName>
    </recommendedName>
</protein>
<dbReference type="Gene3D" id="4.10.1000.10">
    <property type="entry name" value="Zinc finger, CCCH-type"/>
    <property type="match status" value="1"/>
</dbReference>
<evidence type="ECO:0000256" key="5">
    <source>
        <dbReference type="PROSITE-ProRule" id="PRU00723"/>
    </source>
</evidence>
<evidence type="ECO:0000256" key="2">
    <source>
        <dbReference type="ARBA" id="ARBA00022737"/>
    </source>
</evidence>
<feature type="domain" description="C3H1-type" evidence="7">
    <location>
        <begin position="164"/>
        <end position="192"/>
    </location>
</feature>
<dbReference type="SMART" id="SM00356">
    <property type="entry name" value="ZnF_C3H1"/>
    <property type="match status" value="1"/>
</dbReference>
<evidence type="ECO:0000256" key="3">
    <source>
        <dbReference type="ARBA" id="ARBA00022771"/>
    </source>
</evidence>
<feature type="zinc finger region" description="C3H1-type" evidence="5">
    <location>
        <begin position="164"/>
        <end position="192"/>
    </location>
</feature>
<organism evidence="8 9">
    <name type="scientific">Nepenthes gracilis</name>
    <name type="common">Slender pitcher plant</name>
    <dbReference type="NCBI Taxonomy" id="150966"/>
    <lineage>
        <taxon>Eukaryota</taxon>
        <taxon>Viridiplantae</taxon>
        <taxon>Streptophyta</taxon>
        <taxon>Embryophyta</taxon>
        <taxon>Tracheophyta</taxon>
        <taxon>Spermatophyta</taxon>
        <taxon>Magnoliopsida</taxon>
        <taxon>eudicotyledons</taxon>
        <taxon>Gunneridae</taxon>
        <taxon>Pentapetalae</taxon>
        <taxon>Caryophyllales</taxon>
        <taxon>Nepenthaceae</taxon>
        <taxon>Nepenthes</taxon>
    </lineage>
</organism>